<evidence type="ECO:0000259" key="8">
    <source>
        <dbReference type="PROSITE" id="PS51201"/>
    </source>
</evidence>
<dbReference type="InterPro" id="IPR050721">
    <property type="entry name" value="Trk_Ktr_HKT_K-transport"/>
</dbReference>
<dbReference type="PROSITE" id="PS51202">
    <property type="entry name" value="RCK_C"/>
    <property type="match status" value="2"/>
</dbReference>
<feature type="domain" description="RCK N-terminal" evidence="8">
    <location>
        <begin position="231"/>
        <end position="348"/>
    </location>
</feature>
<dbReference type="InterPro" id="IPR003148">
    <property type="entry name" value="RCK_N"/>
</dbReference>
<dbReference type="InterPro" id="IPR006036">
    <property type="entry name" value="K_uptake_TrkA"/>
</dbReference>
<dbReference type="NCBIfam" id="NF007031">
    <property type="entry name" value="PRK09496.1-2"/>
    <property type="match status" value="1"/>
</dbReference>
<dbReference type="Gene3D" id="3.40.50.720">
    <property type="entry name" value="NAD(P)-binding Rossmann-like Domain"/>
    <property type="match status" value="2"/>
</dbReference>
<keyword evidence="4" id="KW-0630">Potassium</keyword>
<sequence>MRIMIVGAGMIGQHLSEKLSGEGQEVVLVDSDEKKLRRLERELNVMPVVGSGASPRVLEKAGIEQTDLFIAVTDSDEINLIACIISRQYKVKTRIARVRNEDFYAQGTSRVEKTLGIDLVISPDLAMTEEILRLITLSQAVEVAEFGHGQVDLLGYQAKAGHPCVGSTLAELRDLQRTYHFLVVAITRGETTIIPRGDDKVEVDDKLYLVARRPDVPLVEKLLFATTSRLPRRVFIIGGGSIGAQVASQLEQLRIEVRLLEQDAKVCERLAEQLENTVVLNSDGLEAHDLLEEDIDQADLVIAVTSSDTTNILSSLLAKHHGAKKCITLISNPGFVPMLGKLGIDVPLSPRQVAANMILRYVRRDGGGRVVSVASLLGNDAEVVEMKVPDHDQFVDLPLKHLTFPYGSIVGAIMRGHQTIIPTGDTRLAPDDNLIIFFTSDAEQGVASLFDK</sequence>
<dbReference type="Gene3D" id="3.30.70.1450">
    <property type="entry name" value="Regulator of K+ conductance, C-terminal domain"/>
    <property type="match status" value="2"/>
</dbReference>
<dbReference type="Pfam" id="PF02254">
    <property type="entry name" value="TrkA_N"/>
    <property type="match status" value="2"/>
</dbReference>
<dbReference type="NCBIfam" id="NF007039">
    <property type="entry name" value="PRK09496.3-2"/>
    <property type="match status" value="1"/>
</dbReference>
<evidence type="ECO:0000256" key="7">
    <source>
        <dbReference type="SAM" id="Coils"/>
    </source>
</evidence>
<evidence type="ECO:0000256" key="5">
    <source>
        <dbReference type="ARBA" id="ARBA00023027"/>
    </source>
</evidence>
<dbReference type="InterPro" id="IPR006037">
    <property type="entry name" value="RCK_C"/>
</dbReference>
<dbReference type="Pfam" id="PF02080">
    <property type="entry name" value="TrkA_C"/>
    <property type="match status" value="2"/>
</dbReference>
<organism evidence="10">
    <name type="scientific">Desulfurivibrio alkaliphilus</name>
    <dbReference type="NCBI Taxonomy" id="427923"/>
    <lineage>
        <taxon>Bacteria</taxon>
        <taxon>Pseudomonadati</taxon>
        <taxon>Thermodesulfobacteriota</taxon>
        <taxon>Desulfobulbia</taxon>
        <taxon>Desulfobulbales</taxon>
        <taxon>Desulfobulbaceae</taxon>
        <taxon>Desulfurivibrio</taxon>
    </lineage>
</organism>
<dbReference type="SUPFAM" id="SSF116726">
    <property type="entry name" value="TrkA C-terminal domain-like"/>
    <property type="match status" value="2"/>
</dbReference>
<dbReference type="AlphaFoldDB" id="A0A7C2TG88"/>
<feature type="coiled-coil region" evidence="7">
    <location>
        <begin position="243"/>
        <end position="277"/>
    </location>
</feature>
<dbReference type="GO" id="GO:0005886">
    <property type="term" value="C:plasma membrane"/>
    <property type="evidence" value="ECO:0007669"/>
    <property type="project" value="InterPro"/>
</dbReference>
<dbReference type="PRINTS" id="PR00335">
    <property type="entry name" value="KUPTAKETRKA"/>
</dbReference>
<name>A0A7C2TG88_9BACT</name>
<feature type="domain" description="RCK N-terminal" evidence="8">
    <location>
        <begin position="1"/>
        <end position="121"/>
    </location>
</feature>
<feature type="domain" description="RCK C-terminal" evidence="9">
    <location>
        <begin position="371"/>
        <end position="452"/>
    </location>
</feature>
<evidence type="ECO:0000256" key="6">
    <source>
        <dbReference type="ARBA" id="ARBA00023065"/>
    </source>
</evidence>
<evidence type="ECO:0000256" key="1">
    <source>
        <dbReference type="ARBA" id="ARBA00017378"/>
    </source>
</evidence>
<dbReference type="NCBIfam" id="NF007032">
    <property type="entry name" value="PRK09496.1-4"/>
    <property type="match status" value="1"/>
</dbReference>
<dbReference type="EMBL" id="DSDS01000090">
    <property type="protein sequence ID" value="HET97820.1"/>
    <property type="molecule type" value="Genomic_DNA"/>
</dbReference>
<feature type="domain" description="RCK C-terminal" evidence="9">
    <location>
        <begin position="141"/>
        <end position="225"/>
    </location>
</feature>
<keyword evidence="7" id="KW-0175">Coiled coil</keyword>
<evidence type="ECO:0000259" key="9">
    <source>
        <dbReference type="PROSITE" id="PS51202"/>
    </source>
</evidence>
<evidence type="ECO:0000256" key="4">
    <source>
        <dbReference type="ARBA" id="ARBA00022958"/>
    </source>
</evidence>
<dbReference type="NCBIfam" id="NF007041">
    <property type="entry name" value="PRK09496.3-4"/>
    <property type="match status" value="1"/>
</dbReference>
<dbReference type="PANTHER" id="PTHR43833">
    <property type="entry name" value="POTASSIUM CHANNEL PROTEIN 2-RELATED-RELATED"/>
    <property type="match status" value="1"/>
</dbReference>
<reference evidence="10" key="1">
    <citation type="journal article" date="2020" name="mSystems">
        <title>Genome- and Community-Level Interaction Insights into Carbon Utilization and Element Cycling Functions of Hydrothermarchaeota in Hydrothermal Sediment.</title>
        <authorList>
            <person name="Zhou Z."/>
            <person name="Liu Y."/>
            <person name="Xu W."/>
            <person name="Pan J."/>
            <person name="Luo Z.H."/>
            <person name="Li M."/>
        </authorList>
    </citation>
    <scope>NUCLEOTIDE SEQUENCE [LARGE SCALE GENOMIC DNA]</scope>
    <source>
        <strain evidence="10">SpSt-1224</strain>
    </source>
</reference>
<keyword evidence="3" id="KW-0633">Potassium transport</keyword>
<proteinExistence type="predicted"/>
<evidence type="ECO:0000313" key="10">
    <source>
        <dbReference type="EMBL" id="HET97820.1"/>
    </source>
</evidence>
<dbReference type="Proteomes" id="UP000885986">
    <property type="component" value="Unassembled WGS sequence"/>
</dbReference>
<keyword evidence="2" id="KW-0813">Transport</keyword>
<gene>
    <name evidence="10" type="primary">trkA</name>
    <name evidence="10" type="ORF">ENN98_03860</name>
</gene>
<dbReference type="InterPro" id="IPR036721">
    <property type="entry name" value="RCK_C_sf"/>
</dbReference>
<keyword evidence="5" id="KW-0520">NAD</keyword>
<keyword evidence="6" id="KW-0406">Ion transport</keyword>
<protein>
    <recommendedName>
        <fullName evidence="1">Trk system potassium uptake protein TrkA</fullName>
    </recommendedName>
</protein>
<dbReference type="PROSITE" id="PS51201">
    <property type="entry name" value="RCK_N"/>
    <property type="match status" value="2"/>
</dbReference>
<evidence type="ECO:0000256" key="2">
    <source>
        <dbReference type="ARBA" id="ARBA00022448"/>
    </source>
</evidence>
<dbReference type="PANTHER" id="PTHR43833:SF5">
    <property type="entry name" value="TRK SYSTEM POTASSIUM UPTAKE PROTEIN TRKA"/>
    <property type="match status" value="1"/>
</dbReference>
<comment type="caution">
    <text evidence="10">The sequence shown here is derived from an EMBL/GenBank/DDBJ whole genome shotgun (WGS) entry which is preliminary data.</text>
</comment>
<dbReference type="SUPFAM" id="SSF51735">
    <property type="entry name" value="NAD(P)-binding Rossmann-fold domains"/>
    <property type="match status" value="2"/>
</dbReference>
<evidence type="ECO:0000256" key="3">
    <source>
        <dbReference type="ARBA" id="ARBA00022538"/>
    </source>
</evidence>
<dbReference type="InterPro" id="IPR036291">
    <property type="entry name" value="NAD(P)-bd_dom_sf"/>
</dbReference>
<dbReference type="GO" id="GO:0015079">
    <property type="term" value="F:potassium ion transmembrane transporter activity"/>
    <property type="evidence" value="ECO:0007669"/>
    <property type="project" value="InterPro"/>
</dbReference>
<accession>A0A7C2TG88</accession>